<evidence type="ECO:0000313" key="5">
    <source>
        <dbReference type="Proteomes" id="UP000516421"/>
    </source>
</evidence>
<reference evidence="4 5" key="1">
    <citation type="submission" date="2020-09" db="EMBL/GenBank/DDBJ databases">
        <title>Investigation of environmental microbe.</title>
        <authorList>
            <person name="Ou Y."/>
            <person name="Kang Q."/>
        </authorList>
    </citation>
    <scope>NUCLEOTIDE SEQUENCE [LARGE SCALE GENOMIC DNA]</scope>
    <source>
        <strain evidence="4 5">KJZ-9</strain>
    </source>
</reference>
<dbReference type="Proteomes" id="UP000516421">
    <property type="component" value="Chromosome"/>
</dbReference>
<evidence type="ECO:0000259" key="3">
    <source>
        <dbReference type="SMART" id="SM00563"/>
    </source>
</evidence>
<dbReference type="InterPro" id="IPR002123">
    <property type="entry name" value="Plipid/glycerol_acylTrfase"/>
</dbReference>
<proteinExistence type="predicted"/>
<dbReference type="Pfam" id="PF01553">
    <property type="entry name" value="Acyltransferase"/>
    <property type="match status" value="1"/>
</dbReference>
<dbReference type="PANTHER" id="PTHR10434:SF55">
    <property type="entry name" value="POSSIBLE ACYLTRANSFERASE"/>
    <property type="match status" value="1"/>
</dbReference>
<dbReference type="GO" id="GO:0006654">
    <property type="term" value="P:phosphatidic acid biosynthetic process"/>
    <property type="evidence" value="ECO:0007669"/>
    <property type="project" value="TreeGrafter"/>
</dbReference>
<sequence length="257" mass="27939">MKGSATSQQPLPELKPTAFGDSMYRVLGTAARGVYRSLLSLQLEGKEKLPRDRGYIVISNHLTELDPVTVAYPVFVTGTLPRFLAKESLFRAPGLGWILRTLAHIPVARGSVDARKSLETAQNVVDGGGAVIIYPEGTLSKDPDGWPMAGRTGAARLALATGAPVIPIAHWGDQDFLPPHSKPSILPRKKVRVKVGTPLDFSHIVQSEPGKKYTRSELVELTDFMLDAVTELLEDIRGEKAPEGRFNPATGQREIRG</sequence>
<gene>
    <name evidence="4" type="ORF">IDM48_05135</name>
</gene>
<feature type="domain" description="Phospholipid/glycerol acyltransferase" evidence="3">
    <location>
        <begin position="55"/>
        <end position="173"/>
    </location>
</feature>
<dbReference type="SMART" id="SM00563">
    <property type="entry name" value="PlsC"/>
    <property type="match status" value="1"/>
</dbReference>
<evidence type="ECO:0000256" key="2">
    <source>
        <dbReference type="ARBA" id="ARBA00023315"/>
    </source>
</evidence>
<keyword evidence="1 4" id="KW-0808">Transferase</keyword>
<evidence type="ECO:0000313" key="4">
    <source>
        <dbReference type="EMBL" id="QNV40775.1"/>
    </source>
</evidence>
<dbReference type="AlphaFoldDB" id="A0A7H2BM79"/>
<evidence type="ECO:0000256" key="1">
    <source>
        <dbReference type="ARBA" id="ARBA00022679"/>
    </source>
</evidence>
<dbReference type="PANTHER" id="PTHR10434">
    <property type="entry name" value="1-ACYL-SN-GLYCEROL-3-PHOSPHATE ACYLTRANSFERASE"/>
    <property type="match status" value="1"/>
</dbReference>
<protein>
    <submittedName>
        <fullName evidence="4">1-acyl-sn-glycerol-3-phosphate acyltransferase</fullName>
    </submittedName>
</protein>
<name>A0A7H2BM79_9MICC</name>
<dbReference type="GO" id="GO:0005886">
    <property type="term" value="C:plasma membrane"/>
    <property type="evidence" value="ECO:0007669"/>
    <property type="project" value="TreeGrafter"/>
</dbReference>
<dbReference type="RefSeq" id="WP_068170214.1">
    <property type="nucleotide sequence ID" value="NZ_BAAAHX010000004.1"/>
</dbReference>
<keyword evidence="2 4" id="KW-0012">Acyltransferase</keyword>
<dbReference type="GO" id="GO:0003841">
    <property type="term" value="F:1-acylglycerol-3-phosphate O-acyltransferase activity"/>
    <property type="evidence" value="ECO:0007669"/>
    <property type="project" value="TreeGrafter"/>
</dbReference>
<accession>A0A7H2BM79</accession>
<keyword evidence="5" id="KW-1185">Reference proteome</keyword>
<dbReference type="CDD" id="cd07989">
    <property type="entry name" value="LPLAT_AGPAT-like"/>
    <property type="match status" value="1"/>
</dbReference>
<dbReference type="EMBL" id="CP061538">
    <property type="protein sequence ID" value="QNV40775.1"/>
    <property type="molecule type" value="Genomic_DNA"/>
</dbReference>
<organism evidence="4 5">
    <name type="scientific">Rothia amarae</name>
    <dbReference type="NCBI Taxonomy" id="169480"/>
    <lineage>
        <taxon>Bacteria</taxon>
        <taxon>Bacillati</taxon>
        <taxon>Actinomycetota</taxon>
        <taxon>Actinomycetes</taxon>
        <taxon>Micrococcales</taxon>
        <taxon>Micrococcaceae</taxon>
        <taxon>Rothia</taxon>
    </lineage>
</organism>
<dbReference type="SUPFAM" id="SSF69593">
    <property type="entry name" value="Glycerol-3-phosphate (1)-acyltransferase"/>
    <property type="match status" value="1"/>
</dbReference>
<dbReference type="KEGG" id="rama:IDM48_05135"/>